<dbReference type="SUPFAM" id="SSF101898">
    <property type="entry name" value="NHL repeat"/>
    <property type="match status" value="1"/>
</dbReference>
<dbReference type="Gene3D" id="2.120.10.30">
    <property type="entry name" value="TolB, C-terminal domain"/>
    <property type="match status" value="2"/>
</dbReference>
<keyword evidence="3" id="KW-1185">Reference proteome</keyword>
<sequence length="436" mass="46417">MPFNKALIKLFFPIFLGLFVISCSKVTGPPAPVDPVKPQPGQQEVVITSLSVDHGSYNQSVVIKGSGFNKELSANKVSFNNKEAVITAASSTQLTVNIPLGAGTGKVIVTNGAKSATVPSFTYDYTFMTTVLAGNGIRGMQNGKGPATSFGNIVGLAVNSAGEVFVADQPNNLIRKISPDGEVSTFAGDGVRRIKDGKGITASFSYPSAIAIDKHDNLFVVDAAGNLIRKITPTGDVSTFAGSETEGYTNGNGSAAQFKDIDGIAVDISGNVFVVDQYRRIIRKITPAGDVSNYLNINAYVNYPALIATDNANKFYMCFVLNTDFGGDTIYQFNNQALEKTDSPGATFEDYMSGVAIDNKNNMYILNSKNQILKINTNGEKTILNALNNNSNNKTINALTPHITAAYSPSTIAVDNNGICYIPDDNGLRILKIGLQ</sequence>
<accession>A0A372NMH2</accession>
<dbReference type="InterPro" id="IPR002909">
    <property type="entry name" value="IPT_dom"/>
</dbReference>
<dbReference type="Proteomes" id="UP000264217">
    <property type="component" value="Unassembled WGS sequence"/>
</dbReference>
<evidence type="ECO:0000313" key="2">
    <source>
        <dbReference type="EMBL" id="RFZ90146.1"/>
    </source>
</evidence>
<proteinExistence type="predicted"/>
<dbReference type="SUPFAM" id="SSF81296">
    <property type="entry name" value="E set domains"/>
    <property type="match status" value="1"/>
</dbReference>
<dbReference type="Pfam" id="PF01833">
    <property type="entry name" value="TIG"/>
    <property type="match status" value="1"/>
</dbReference>
<protein>
    <recommendedName>
        <fullName evidence="1">IPT/TIG domain-containing protein</fullName>
    </recommendedName>
</protein>
<reference evidence="2 3" key="1">
    <citation type="submission" date="2018-08" db="EMBL/GenBank/DDBJ databases">
        <title>Mucilaginibacter sp. MYSH2.</title>
        <authorList>
            <person name="Seo T."/>
        </authorList>
    </citation>
    <scope>NUCLEOTIDE SEQUENCE [LARGE SCALE GENOMIC DNA]</scope>
    <source>
        <strain evidence="2 3">MYSH2</strain>
    </source>
</reference>
<name>A0A372NMH2_9SPHI</name>
<dbReference type="OrthoDB" id="791543at2"/>
<dbReference type="EMBL" id="QWDC01000005">
    <property type="protein sequence ID" value="RFZ90146.1"/>
    <property type="molecule type" value="Genomic_DNA"/>
</dbReference>
<comment type="caution">
    <text evidence="2">The sequence shown here is derived from an EMBL/GenBank/DDBJ whole genome shotgun (WGS) entry which is preliminary data.</text>
</comment>
<evidence type="ECO:0000259" key="1">
    <source>
        <dbReference type="Pfam" id="PF01833"/>
    </source>
</evidence>
<dbReference type="InterPro" id="IPR011042">
    <property type="entry name" value="6-blade_b-propeller_TolB-like"/>
</dbReference>
<dbReference type="InterPro" id="IPR014756">
    <property type="entry name" value="Ig_E-set"/>
</dbReference>
<dbReference type="PANTHER" id="PTHR13833">
    <property type="match status" value="1"/>
</dbReference>
<dbReference type="Gene3D" id="2.60.40.10">
    <property type="entry name" value="Immunoglobulins"/>
    <property type="match status" value="1"/>
</dbReference>
<dbReference type="AlphaFoldDB" id="A0A372NMH2"/>
<organism evidence="2 3">
    <name type="scientific">Mucilaginibacter conchicola</name>
    <dbReference type="NCBI Taxonomy" id="2303333"/>
    <lineage>
        <taxon>Bacteria</taxon>
        <taxon>Pseudomonadati</taxon>
        <taxon>Bacteroidota</taxon>
        <taxon>Sphingobacteriia</taxon>
        <taxon>Sphingobacteriales</taxon>
        <taxon>Sphingobacteriaceae</taxon>
        <taxon>Mucilaginibacter</taxon>
    </lineage>
</organism>
<dbReference type="PANTHER" id="PTHR13833:SF71">
    <property type="entry name" value="NHL DOMAIN-CONTAINING PROTEIN"/>
    <property type="match status" value="1"/>
</dbReference>
<dbReference type="PROSITE" id="PS51257">
    <property type="entry name" value="PROKAR_LIPOPROTEIN"/>
    <property type="match status" value="1"/>
</dbReference>
<dbReference type="RefSeq" id="WP_117394110.1">
    <property type="nucleotide sequence ID" value="NZ_QWDC01000005.1"/>
</dbReference>
<feature type="domain" description="IPT/TIG" evidence="1">
    <location>
        <begin position="46"/>
        <end position="123"/>
    </location>
</feature>
<evidence type="ECO:0000313" key="3">
    <source>
        <dbReference type="Proteomes" id="UP000264217"/>
    </source>
</evidence>
<gene>
    <name evidence="2" type="ORF">D0C36_23180</name>
</gene>
<dbReference type="Gene3D" id="2.40.10.500">
    <property type="match status" value="1"/>
</dbReference>
<dbReference type="InterPro" id="IPR013783">
    <property type="entry name" value="Ig-like_fold"/>
</dbReference>